<reference evidence="3" key="2">
    <citation type="journal article" date="2023" name="ISME Commun">
        <title>Characterization of a bloom-associated alphaproteobacterial lineage, 'Candidatus Phycosocius': insights into freshwater algal-bacterial interactions.</title>
        <authorList>
            <person name="Tanabe Y."/>
            <person name="Yamaguchi H."/>
            <person name="Yoshida M."/>
            <person name="Kai A."/>
            <person name="Okazaki Y."/>
        </authorList>
    </citation>
    <scope>NUCLEOTIDE SEQUENCE</scope>
    <source>
        <strain evidence="3">BOTRYCO-1</strain>
    </source>
</reference>
<proteinExistence type="predicted"/>
<comment type="caution">
    <text evidence="1">Lacks conserved residue(s) required for the propagation of feature annotation.</text>
</comment>
<evidence type="ECO:0000313" key="3">
    <source>
        <dbReference type="EMBL" id="GIU66157.1"/>
    </source>
</evidence>
<gene>
    <name evidence="3" type="ORF">PsB1_0311</name>
</gene>
<dbReference type="InterPro" id="IPR001789">
    <property type="entry name" value="Sig_transdc_resp-reg_receiver"/>
</dbReference>
<dbReference type="SUPFAM" id="SSF52172">
    <property type="entry name" value="CheY-like"/>
    <property type="match status" value="1"/>
</dbReference>
<reference evidence="3" key="1">
    <citation type="submission" date="2021-05" db="EMBL/GenBank/DDBJ databases">
        <authorList>
            <person name="Tanabe Y."/>
        </authorList>
    </citation>
    <scope>NUCLEOTIDE SEQUENCE</scope>
    <source>
        <strain evidence="3">BOTRYCO-1</strain>
    </source>
</reference>
<keyword evidence="4" id="KW-1185">Reference proteome</keyword>
<name>A0ABQ4PT40_9PROT</name>
<dbReference type="InterPro" id="IPR011006">
    <property type="entry name" value="CheY-like_superfamily"/>
</dbReference>
<organism evidence="3 4">
    <name type="scientific">Candidatus Phycosocius spiralis</name>
    <dbReference type="NCBI Taxonomy" id="2815099"/>
    <lineage>
        <taxon>Bacteria</taxon>
        <taxon>Pseudomonadati</taxon>
        <taxon>Pseudomonadota</taxon>
        <taxon>Alphaproteobacteria</taxon>
        <taxon>Caulobacterales</taxon>
        <taxon>Caulobacterales incertae sedis</taxon>
        <taxon>Candidatus Phycosocius</taxon>
    </lineage>
</organism>
<protein>
    <recommendedName>
        <fullName evidence="2">Response regulatory domain-containing protein</fullName>
    </recommendedName>
</protein>
<feature type="domain" description="Response regulatory" evidence="2">
    <location>
        <begin position="1"/>
        <end position="119"/>
    </location>
</feature>
<accession>A0ABQ4PT40</accession>
<dbReference type="Proteomes" id="UP001161064">
    <property type="component" value="Unassembled WGS sequence"/>
</dbReference>
<evidence type="ECO:0000256" key="1">
    <source>
        <dbReference type="PROSITE-ProRule" id="PRU00169"/>
    </source>
</evidence>
<evidence type="ECO:0000313" key="4">
    <source>
        <dbReference type="Proteomes" id="UP001161064"/>
    </source>
</evidence>
<dbReference type="EMBL" id="BPFZ01000001">
    <property type="protein sequence ID" value="GIU66157.1"/>
    <property type="molecule type" value="Genomic_DNA"/>
</dbReference>
<sequence>MVIYDPIRGNMLLTRSVMHGIGFRSIEGMTCQFELTRRLKDVDVALLMVDATDPNDAIVKMLRAQRLGELGVNPFVPIIATLWAGSANLVADLMNVGCDDVLLRPFSTSQALDRIRALIIGRKQFVVTSDYVGPDRGLSSRNQMNPDRFHPPNFLRDRIVLPIYDTVEQAKRLSASRLKVDQERLSKLARRIAMAAEVVIQSQGRGDPNSGFVVDLLESAAELVRAAKRLDKEEVHEIAVILENVAARTSTPSVDRVENAKLTRQLAMALFVAYAAEGGEAFRAELDRTLVKVRDRLNNATDKVKRRQALALSIAS</sequence>
<evidence type="ECO:0000259" key="2">
    <source>
        <dbReference type="PROSITE" id="PS50110"/>
    </source>
</evidence>
<dbReference type="PROSITE" id="PS50110">
    <property type="entry name" value="RESPONSE_REGULATORY"/>
    <property type="match status" value="1"/>
</dbReference>
<comment type="caution">
    <text evidence="3">The sequence shown here is derived from an EMBL/GenBank/DDBJ whole genome shotgun (WGS) entry which is preliminary data.</text>
</comment>